<keyword evidence="2" id="KW-1185">Reference proteome</keyword>
<organism evidence="1 2">
    <name type="scientific">Ancylostoma ceylanicum</name>
    <dbReference type="NCBI Taxonomy" id="53326"/>
    <lineage>
        <taxon>Eukaryota</taxon>
        <taxon>Metazoa</taxon>
        <taxon>Ecdysozoa</taxon>
        <taxon>Nematoda</taxon>
        <taxon>Chromadorea</taxon>
        <taxon>Rhabditida</taxon>
        <taxon>Rhabditina</taxon>
        <taxon>Rhabditomorpha</taxon>
        <taxon>Strongyloidea</taxon>
        <taxon>Ancylostomatidae</taxon>
        <taxon>Ancylostomatinae</taxon>
        <taxon>Ancylostoma</taxon>
    </lineage>
</organism>
<reference evidence="2" key="1">
    <citation type="journal article" date="2015" name="Nat. Genet.">
        <title>The genome and transcriptome of the zoonotic hookworm Ancylostoma ceylanicum identify infection-specific gene families.</title>
        <authorList>
            <person name="Schwarz E.M."/>
            <person name="Hu Y."/>
            <person name="Antoshechkin I."/>
            <person name="Miller M.M."/>
            <person name="Sternberg P.W."/>
            <person name="Aroian R.V."/>
        </authorList>
    </citation>
    <scope>NUCLEOTIDE SEQUENCE</scope>
    <source>
        <strain evidence="2">HY135</strain>
    </source>
</reference>
<evidence type="ECO:0000313" key="1">
    <source>
        <dbReference type="EMBL" id="EYC36100.1"/>
    </source>
</evidence>
<comment type="caution">
    <text evidence="1">The sequence shown here is derived from an EMBL/GenBank/DDBJ whole genome shotgun (WGS) entry which is preliminary data.</text>
</comment>
<dbReference type="Proteomes" id="UP000024635">
    <property type="component" value="Unassembled WGS sequence"/>
</dbReference>
<dbReference type="AlphaFoldDB" id="A0A016W916"/>
<gene>
    <name evidence="1" type="primary">Acey_s0934.g3108</name>
    <name evidence="1" type="ORF">Y032_0934g3108</name>
</gene>
<name>A0A016W916_9BILA</name>
<accession>A0A016W916</accession>
<sequence>MQPMTVQVYRERILAWQYVAVYDAFTAAPSTDHNLHRVKTCLWLRLMLLILVNSRWTALDVDVQTSLLICCEDGLYPVL</sequence>
<dbReference type="EMBL" id="JARK01000534">
    <property type="protein sequence ID" value="EYC36100.1"/>
    <property type="molecule type" value="Genomic_DNA"/>
</dbReference>
<protein>
    <submittedName>
        <fullName evidence="1">Uncharacterized protein</fullName>
    </submittedName>
</protein>
<evidence type="ECO:0000313" key="2">
    <source>
        <dbReference type="Proteomes" id="UP000024635"/>
    </source>
</evidence>
<proteinExistence type="predicted"/>